<dbReference type="Proteomes" id="UP000000763">
    <property type="component" value="Chromosome 1"/>
</dbReference>
<reference evidence="2" key="2">
    <citation type="journal article" date="2008" name="Nucleic Acids Res.">
        <title>The rice annotation project database (RAP-DB): 2008 update.</title>
        <authorList>
            <consortium name="The rice annotation project (RAP)"/>
        </authorList>
    </citation>
    <scope>GENOME REANNOTATION</scope>
    <source>
        <strain evidence="2">cv. Nipponbare</strain>
    </source>
</reference>
<proteinExistence type="predicted"/>
<sequence>APKLGLGRHHLCHFDPGLLLLVEDPVVPLLPNSPSYQSCNGVESSSLSFGNLHSLVTKP</sequence>
<evidence type="ECO:0000313" key="1">
    <source>
        <dbReference type="EMBL" id="BAH91412.1"/>
    </source>
</evidence>
<gene>
    <name evidence="1" type="ordered locus">Os01g0885500</name>
</gene>
<dbReference type="EMBL" id="AP008207">
    <property type="protein sequence ID" value="BAH91412.1"/>
    <property type="molecule type" value="Genomic_DNA"/>
</dbReference>
<accession>C7IWF7</accession>
<protein>
    <submittedName>
        <fullName evidence="1">Os01g0885500 protein</fullName>
    </submittedName>
</protein>
<dbReference type="KEGG" id="dosa:Os01g0885500"/>
<feature type="non-terminal residue" evidence="1">
    <location>
        <position position="1"/>
    </location>
</feature>
<dbReference type="AlphaFoldDB" id="C7IWF7"/>
<organism evidence="1 2">
    <name type="scientific">Oryza sativa subsp. japonica</name>
    <name type="common">Rice</name>
    <dbReference type="NCBI Taxonomy" id="39947"/>
    <lineage>
        <taxon>Eukaryota</taxon>
        <taxon>Viridiplantae</taxon>
        <taxon>Streptophyta</taxon>
        <taxon>Embryophyta</taxon>
        <taxon>Tracheophyta</taxon>
        <taxon>Spermatophyta</taxon>
        <taxon>Magnoliopsida</taxon>
        <taxon>Liliopsida</taxon>
        <taxon>Poales</taxon>
        <taxon>Poaceae</taxon>
        <taxon>BOP clade</taxon>
        <taxon>Oryzoideae</taxon>
        <taxon>Oryzeae</taxon>
        <taxon>Oryzinae</taxon>
        <taxon>Oryza</taxon>
        <taxon>Oryza sativa</taxon>
    </lineage>
</organism>
<evidence type="ECO:0000313" key="2">
    <source>
        <dbReference type="Proteomes" id="UP000000763"/>
    </source>
</evidence>
<name>C7IWF7_ORYSJ</name>
<reference evidence="1 2" key="1">
    <citation type="journal article" date="2005" name="Nature">
        <title>The map-based sequence of the rice genome.</title>
        <authorList>
            <consortium name="International rice genome sequencing project (IRGSP)"/>
            <person name="Matsumoto T."/>
            <person name="Wu J."/>
            <person name="Kanamori H."/>
            <person name="Katayose Y."/>
            <person name="Fujisawa M."/>
            <person name="Namiki N."/>
            <person name="Mizuno H."/>
            <person name="Yamamoto K."/>
            <person name="Antonio B.A."/>
            <person name="Baba T."/>
            <person name="Sakata K."/>
            <person name="Nagamura Y."/>
            <person name="Aoki H."/>
            <person name="Arikawa K."/>
            <person name="Arita K."/>
            <person name="Bito T."/>
            <person name="Chiden Y."/>
            <person name="Fujitsuka N."/>
            <person name="Fukunaka R."/>
            <person name="Hamada M."/>
            <person name="Harada C."/>
            <person name="Hayashi A."/>
            <person name="Hijishita S."/>
            <person name="Honda M."/>
            <person name="Hosokawa S."/>
            <person name="Ichikawa Y."/>
            <person name="Idonuma A."/>
            <person name="Iijima M."/>
            <person name="Ikeda M."/>
            <person name="Ikeno M."/>
            <person name="Ito K."/>
            <person name="Ito S."/>
            <person name="Ito T."/>
            <person name="Ito Y."/>
            <person name="Ito Y."/>
            <person name="Iwabuchi A."/>
            <person name="Kamiya K."/>
            <person name="Karasawa W."/>
            <person name="Kurita K."/>
            <person name="Katagiri S."/>
            <person name="Kikuta A."/>
            <person name="Kobayashi H."/>
            <person name="Kobayashi N."/>
            <person name="Machita K."/>
            <person name="Maehara T."/>
            <person name="Masukawa M."/>
            <person name="Mizubayashi T."/>
            <person name="Mukai Y."/>
            <person name="Nagasaki H."/>
            <person name="Nagata Y."/>
            <person name="Naito S."/>
            <person name="Nakashima M."/>
            <person name="Nakama Y."/>
            <person name="Nakamichi Y."/>
            <person name="Nakamura M."/>
            <person name="Meguro A."/>
            <person name="Negishi M."/>
            <person name="Ohta I."/>
            <person name="Ohta T."/>
            <person name="Okamoto M."/>
            <person name="Ono N."/>
            <person name="Saji S."/>
            <person name="Sakaguchi M."/>
            <person name="Sakai K."/>
            <person name="Shibata M."/>
            <person name="Shimokawa T."/>
            <person name="Song J."/>
            <person name="Takazaki Y."/>
            <person name="Terasawa K."/>
            <person name="Tsugane M."/>
            <person name="Tsuji K."/>
            <person name="Ueda S."/>
            <person name="Waki K."/>
            <person name="Yamagata H."/>
            <person name="Yamamoto M."/>
            <person name="Yamamoto S."/>
            <person name="Yamane H."/>
            <person name="Yoshiki S."/>
            <person name="Yoshihara R."/>
            <person name="Yukawa K."/>
            <person name="Zhong H."/>
            <person name="Yano M."/>
            <person name="Yuan Q."/>
            <person name="Ouyang S."/>
            <person name="Liu J."/>
            <person name="Jones K.M."/>
            <person name="Gansberger K."/>
            <person name="Moffat K."/>
            <person name="Hill J."/>
            <person name="Bera J."/>
            <person name="Fadrosh D."/>
            <person name="Jin S."/>
            <person name="Johri S."/>
            <person name="Kim M."/>
            <person name="Overton L."/>
            <person name="Reardon M."/>
            <person name="Tsitrin T."/>
            <person name="Vuong H."/>
            <person name="Weaver B."/>
            <person name="Ciecko A."/>
            <person name="Tallon L."/>
            <person name="Jackson J."/>
            <person name="Pai G."/>
            <person name="Aken S.V."/>
            <person name="Utterback T."/>
            <person name="Reidmuller S."/>
            <person name="Feldblyum T."/>
            <person name="Hsiao J."/>
            <person name="Zismann V."/>
            <person name="Iobst S."/>
            <person name="de Vazeille A.R."/>
            <person name="Buell C.R."/>
            <person name="Ying K."/>
            <person name="Li Y."/>
            <person name="Lu T."/>
            <person name="Huang Y."/>
            <person name="Zhao Q."/>
            <person name="Feng Q."/>
            <person name="Zhang L."/>
            <person name="Zhu J."/>
            <person name="Weng Q."/>
            <person name="Mu J."/>
            <person name="Lu Y."/>
            <person name="Fan D."/>
            <person name="Liu Y."/>
            <person name="Guan J."/>
            <person name="Zhang Y."/>
            <person name="Yu S."/>
            <person name="Liu X."/>
            <person name="Zhang Y."/>
            <person name="Hong G."/>
            <person name="Han B."/>
            <person name="Choisne N."/>
            <person name="Demange N."/>
            <person name="Orjeda G."/>
            <person name="Samain S."/>
            <person name="Cattolico L."/>
            <person name="Pelletier E."/>
            <person name="Couloux A."/>
            <person name="Segurens B."/>
            <person name="Wincker P."/>
            <person name="D'Hont A."/>
            <person name="Scarpelli C."/>
            <person name="Weissenbach J."/>
            <person name="Salanoubat M."/>
            <person name="Quetier F."/>
            <person name="Yu Y."/>
            <person name="Kim H.R."/>
            <person name="Rambo T."/>
            <person name="Currie J."/>
            <person name="Collura K."/>
            <person name="Luo M."/>
            <person name="Yang T."/>
            <person name="Ammiraju J.S.S."/>
            <person name="Engler F."/>
            <person name="Soderlund C."/>
            <person name="Wing R.A."/>
            <person name="Palmer L.E."/>
            <person name="de la Bastide M."/>
            <person name="Spiegel L."/>
            <person name="Nascimento L."/>
            <person name="Zutavern T."/>
            <person name="O'Shaughnessy A."/>
            <person name="Dike S."/>
            <person name="Dedhia N."/>
            <person name="Preston R."/>
            <person name="Balija V."/>
            <person name="McCombie W.R."/>
            <person name="Chow T."/>
            <person name="Chen H."/>
            <person name="Chung M."/>
            <person name="Chen C."/>
            <person name="Shaw J."/>
            <person name="Wu H."/>
            <person name="Hsiao K."/>
            <person name="Chao Y."/>
            <person name="Chu M."/>
            <person name="Cheng C."/>
            <person name="Hour A."/>
            <person name="Lee P."/>
            <person name="Lin S."/>
            <person name="Lin Y."/>
            <person name="Liou J."/>
            <person name="Liu S."/>
            <person name="Hsing Y."/>
            <person name="Raghuvanshi S."/>
            <person name="Mohanty A."/>
            <person name="Bharti A.K."/>
            <person name="Gaur A."/>
            <person name="Gupta V."/>
            <person name="Kumar D."/>
            <person name="Ravi V."/>
            <person name="Vij S."/>
            <person name="Kapur A."/>
            <person name="Khurana P."/>
            <person name="Khurana P."/>
            <person name="Khurana J.P."/>
            <person name="Tyagi A.K."/>
            <person name="Gaikwad K."/>
            <person name="Singh A."/>
            <person name="Dalal V."/>
            <person name="Srivastava S."/>
            <person name="Dixit A."/>
            <person name="Pal A.K."/>
            <person name="Ghazi I.A."/>
            <person name="Yadav M."/>
            <person name="Pandit A."/>
            <person name="Bhargava A."/>
            <person name="Sureshbabu K."/>
            <person name="Batra K."/>
            <person name="Sharma T.R."/>
            <person name="Mohapatra T."/>
            <person name="Singh N.K."/>
            <person name="Messing J."/>
            <person name="Nelson A.B."/>
            <person name="Fuks G."/>
            <person name="Kavchok S."/>
            <person name="Keizer G."/>
            <person name="Linton E."/>
            <person name="Llaca V."/>
            <person name="Song R."/>
            <person name="Tanyolac B."/>
            <person name="Young S."/>
            <person name="Ho-Il K."/>
            <person name="Hahn J.H."/>
            <person name="Sangsakoo G."/>
            <person name="Vanavichit A."/>
            <person name="de Mattos Luiz.A.T."/>
            <person name="Zimmer P.D."/>
            <person name="Malone G."/>
            <person name="Dellagostin O."/>
            <person name="de Oliveira A.C."/>
            <person name="Bevan M."/>
            <person name="Bancroft I."/>
            <person name="Minx P."/>
            <person name="Cordum H."/>
            <person name="Wilson R."/>
            <person name="Cheng Z."/>
            <person name="Jin W."/>
            <person name="Jiang J."/>
            <person name="Leong S.A."/>
            <person name="Iwama H."/>
            <person name="Gojobori T."/>
            <person name="Itoh T."/>
            <person name="Niimura Y."/>
            <person name="Fujii Y."/>
            <person name="Habara T."/>
            <person name="Sakai H."/>
            <person name="Sato Y."/>
            <person name="Wilson G."/>
            <person name="Kumar K."/>
            <person name="McCouch S."/>
            <person name="Juretic N."/>
            <person name="Hoen D."/>
            <person name="Wright S."/>
            <person name="Bruskiewich R."/>
            <person name="Bureau T."/>
            <person name="Miyao A."/>
            <person name="Hirochika H."/>
            <person name="Nishikawa T."/>
            <person name="Kadowaki K."/>
            <person name="Sugiura M."/>
            <person name="Burr B."/>
            <person name="Sasaki T."/>
        </authorList>
    </citation>
    <scope>NUCLEOTIDE SEQUENCE [LARGE SCALE GENOMIC DNA]</scope>
    <source>
        <strain evidence="2">cv. Nipponbare</strain>
    </source>
</reference>